<feature type="transmembrane region" description="Helical" evidence="10">
    <location>
        <begin position="178"/>
        <end position="201"/>
    </location>
</feature>
<keyword evidence="11" id="KW-0966">Cell projection</keyword>
<comment type="similarity">
    <text evidence="2 10">Belongs to the FliR/MopE/SpaR family.</text>
</comment>
<comment type="function">
    <text evidence="1 10">Role in flagellar biosynthesis.</text>
</comment>
<accession>A0A0F4PVW8</accession>
<comment type="caution">
    <text evidence="10">Lacks conserved residue(s) required for the propagation of feature annotation.</text>
</comment>
<gene>
    <name evidence="11" type="ORF">TW72_15695</name>
</gene>
<keyword evidence="11" id="KW-0282">Flagellum</keyword>
<evidence type="ECO:0000256" key="4">
    <source>
        <dbReference type="ARBA" id="ARBA00022475"/>
    </source>
</evidence>
<evidence type="ECO:0000256" key="3">
    <source>
        <dbReference type="ARBA" id="ARBA00021717"/>
    </source>
</evidence>
<dbReference type="EMBL" id="JXXZ01000013">
    <property type="protein sequence ID" value="KJY97248.1"/>
    <property type="molecule type" value="Genomic_DNA"/>
</dbReference>
<dbReference type="PANTHER" id="PTHR30065">
    <property type="entry name" value="FLAGELLAR BIOSYNTHETIC PROTEIN FLIR"/>
    <property type="match status" value="1"/>
</dbReference>
<evidence type="ECO:0000256" key="7">
    <source>
        <dbReference type="ARBA" id="ARBA00023136"/>
    </source>
</evidence>
<dbReference type="PANTHER" id="PTHR30065:SF8">
    <property type="entry name" value="FLAGELLAR BIOSYNTHETIC PROTEIN FLIR"/>
    <property type="match status" value="1"/>
</dbReference>
<sequence length="259" mass="28413">MEYPFAVIVQWLSDYLLPLVRILAMLMVMAGIGARNVPSRIKLGLALVIAFVAVPVLPPTQFTNLFSLEMVFVMLQQLLIGVAMGFASQLLLNTFILAGQILAMQTGLGFASVVDPSNGLSVPAVGQFYLILTTLLFFVFNGHLMMIQMIVHSFIAVPIDGTWWAVDHYWDIVTWGGWMFTTALVLALAPLTAMLVINLSFGVMTRAAPQLNIFSIGFPFTLVAGLTIIWATLGNFMAQFEAQWLRMVELLCSMAGCSP</sequence>
<dbReference type="GO" id="GO:0005886">
    <property type="term" value="C:plasma membrane"/>
    <property type="evidence" value="ECO:0007669"/>
    <property type="project" value="UniProtKB-SubCell"/>
</dbReference>
<dbReference type="PRINTS" id="PR00953">
    <property type="entry name" value="TYPE3IMRPROT"/>
</dbReference>
<reference evidence="11 12" key="1">
    <citation type="journal article" date="2015" name="BMC Genomics">
        <title>Genome mining reveals unlocked bioactive potential of marine Gram-negative bacteria.</title>
        <authorList>
            <person name="Machado H."/>
            <person name="Sonnenschein E.C."/>
            <person name="Melchiorsen J."/>
            <person name="Gram L."/>
        </authorList>
    </citation>
    <scope>NUCLEOTIDE SEQUENCE [LARGE SCALE GENOMIC DNA]</scope>
    <source>
        <strain evidence="11 12">S3137</strain>
    </source>
</reference>
<keyword evidence="4 10" id="KW-1003">Cell membrane</keyword>
<dbReference type="Pfam" id="PF01311">
    <property type="entry name" value="Bac_export_1"/>
    <property type="match status" value="1"/>
</dbReference>
<keyword evidence="8 10" id="KW-0975">Bacterial flagellum</keyword>
<keyword evidence="5 10" id="KW-0812">Transmembrane</keyword>
<protein>
    <recommendedName>
        <fullName evidence="3 9">Flagellar biosynthetic protein FliR</fullName>
    </recommendedName>
</protein>
<name>A0A0F4PVW8_9GAMM</name>
<dbReference type="NCBIfam" id="TIGR01400">
    <property type="entry name" value="fliR"/>
    <property type="match status" value="1"/>
</dbReference>
<keyword evidence="7 10" id="KW-0472">Membrane</keyword>
<comment type="caution">
    <text evidence="11">The sequence shown here is derived from an EMBL/GenBank/DDBJ whole genome shotgun (WGS) entry which is preliminary data.</text>
</comment>
<evidence type="ECO:0000313" key="12">
    <source>
        <dbReference type="Proteomes" id="UP000033664"/>
    </source>
</evidence>
<evidence type="ECO:0000313" key="11">
    <source>
        <dbReference type="EMBL" id="KJY97248.1"/>
    </source>
</evidence>
<dbReference type="InterPro" id="IPR006303">
    <property type="entry name" value="FliR"/>
</dbReference>
<dbReference type="GeneID" id="58229943"/>
<feature type="transmembrane region" description="Helical" evidence="10">
    <location>
        <begin position="213"/>
        <end position="233"/>
    </location>
</feature>
<evidence type="ECO:0000256" key="8">
    <source>
        <dbReference type="ARBA" id="ARBA00023143"/>
    </source>
</evidence>
<keyword evidence="11" id="KW-0969">Cilium</keyword>
<evidence type="ECO:0000256" key="10">
    <source>
        <dbReference type="RuleBase" id="RU362071"/>
    </source>
</evidence>
<dbReference type="RefSeq" id="WP_045978602.1">
    <property type="nucleotide sequence ID" value="NZ_JXXY01000003.1"/>
</dbReference>
<evidence type="ECO:0000256" key="1">
    <source>
        <dbReference type="ARBA" id="ARBA00002578"/>
    </source>
</evidence>
<keyword evidence="12" id="KW-1185">Reference proteome</keyword>
<evidence type="ECO:0000256" key="2">
    <source>
        <dbReference type="ARBA" id="ARBA00009772"/>
    </source>
</evidence>
<dbReference type="InterPro" id="IPR002010">
    <property type="entry name" value="T3SS_IM_R"/>
</dbReference>
<proteinExistence type="inferred from homology"/>
<dbReference type="GO" id="GO:0006605">
    <property type="term" value="P:protein targeting"/>
    <property type="evidence" value="ECO:0007669"/>
    <property type="project" value="UniProtKB-UniRule"/>
</dbReference>
<evidence type="ECO:0000256" key="5">
    <source>
        <dbReference type="ARBA" id="ARBA00022692"/>
    </source>
</evidence>
<evidence type="ECO:0000256" key="9">
    <source>
        <dbReference type="NCBIfam" id="TIGR01400"/>
    </source>
</evidence>
<evidence type="ECO:0000256" key="6">
    <source>
        <dbReference type="ARBA" id="ARBA00022989"/>
    </source>
</evidence>
<organism evidence="11 12">
    <name type="scientific">Pseudoalteromonas ruthenica</name>
    <dbReference type="NCBI Taxonomy" id="151081"/>
    <lineage>
        <taxon>Bacteria</taxon>
        <taxon>Pseudomonadati</taxon>
        <taxon>Pseudomonadota</taxon>
        <taxon>Gammaproteobacteria</taxon>
        <taxon>Alteromonadales</taxon>
        <taxon>Pseudoalteromonadaceae</taxon>
        <taxon>Pseudoalteromonas</taxon>
    </lineage>
</organism>
<keyword evidence="6 10" id="KW-1133">Transmembrane helix</keyword>
<dbReference type="GO" id="GO:0044780">
    <property type="term" value="P:bacterial-type flagellum assembly"/>
    <property type="evidence" value="ECO:0007669"/>
    <property type="project" value="UniProtKB-UniRule"/>
</dbReference>
<comment type="subcellular location">
    <subcellularLocation>
        <location evidence="10">Cell membrane</location>
        <topology evidence="10">Multi-pass membrane protein</topology>
    </subcellularLocation>
    <subcellularLocation>
        <location evidence="10">Bacterial flagellum basal body</location>
    </subcellularLocation>
</comment>
<dbReference type="AlphaFoldDB" id="A0A0F4PVW8"/>
<feature type="transmembrane region" description="Helical" evidence="10">
    <location>
        <begin position="15"/>
        <end position="34"/>
    </location>
</feature>
<dbReference type="PATRIC" id="fig|151081.8.peg.820"/>
<dbReference type="OrthoDB" id="9797790at2"/>
<dbReference type="eggNOG" id="COG1684">
    <property type="taxonomic scope" value="Bacteria"/>
</dbReference>
<dbReference type="Proteomes" id="UP000033664">
    <property type="component" value="Unassembled WGS sequence"/>
</dbReference>
<dbReference type="GO" id="GO:0009425">
    <property type="term" value="C:bacterial-type flagellum basal body"/>
    <property type="evidence" value="ECO:0007669"/>
    <property type="project" value="UniProtKB-SubCell"/>
</dbReference>
<feature type="transmembrane region" description="Helical" evidence="10">
    <location>
        <begin position="41"/>
        <end position="58"/>
    </location>
</feature>